<name>A0A2T1AII1_TRISK</name>
<evidence type="ECO:0000313" key="2">
    <source>
        <dbReference type="Proteomes" id="UP000237718"/>
    </source>
</evidence>
<evidence type="ECO:0000313" key="1">
    <source>
        <dbReference type="EMBL" id="PRZ48347.1"/>
    </source>
</evidence>
<organism evidence="1 2">
    <name type="scientific">Tritonibacter scottomollicae</name>
    <name type="common">Epibacterium scottomollicae</name>
    <dbReference type="NCBI Taxonomy" id="483013"/>
    <lineage>
        <taxon>Bacteria</taxon>
        <taxon>Pseudomonadati</taxon>
        <taxon>Pseudomonadota</taxon>
        <taxon>Alphaproteobacteria</taxon>
        <taxon>Rhodobacterales</taxon>
        <taxon>Paracoccaceae</taxon>
        <taxon>Tritonibacter</taxon>
    </lineage>
</organism>
<sequence>MLDAVKDRLEARLPEFAGRIETAVDFTRLLKDRGLPQSSTAFVIPLGLQGQRANDATGIFSQAYSETVGVLLVARSHDQTGSKALGQLRPIIGQVLEALAGWSPGSDFGVFELRRGDLAGVGGGALFYMIEFSINDQLRITVQ</sequence>
<comment type="caution">
    <text evidence="1">The sequence shown here is derived from an EMBL/GenBank/DDBJ whole genome shotgun (WGS) entry which is preliminary data.</text>
</comment>
<dbReference type="AlphaFoldDB" id="A0A2T1AII1"/>
<dbReference type="Pfam" id="PF23840">
    <property type="entry name" value="Phage_tail_terminator"/>
    <property type="match status" value="1"/>
</dbReference>
<dbReference type="InterPro" id="IPR056912">
    <property type="entry name" value="Phage_JBD30_tail_term-like"/>
</dbReference>
<protein>
    <submittedName>
        <fullName evidence="1">Uncharacterized protein</fullName>
    </submittedName>
</protein>
<proteinExistence type="predicted"/>
<accession>A0A2T1AII1</accession>
<dbReference type="OrthoDB" id="7742971at2"/>
<reference evidence="1 2" key="1">
    <citation type="submission" date="2018-03" db="EMBL/GenBank/DDBJ databases">
        <title>Genomic Encyclopedia of Archaeal and Bacterial Type Strains, Phase II (KMG-II): from individual species to whole genera.</title>
        <authorList>
            <person name="Goeker M."/>
        </authorList>
    </citation>
    <scope>NUCLEOTIDE SEQUENCE [LARGE SCALE GENOMIC DNA]</scope>
    <source>
        <strain evidence="1 2">DSM 25328</strain>
    </source>
</reference>
<dbReference type="RefSeq" id="WP_106163290.1">
    <property type="nucleotide sequence ID" value="NZ_PVUF01000004.1"/>
</dbReference>
<dbReference type="Proteomes" id="UP000237718">
    <property type="component" value="Unassembled WGS sequence"/>
</dbReference>
<gene>
    <name evidence="1" type="ORF">CLV89_104175</name>
</gene>
<dbReference type="EMBL" id="PVUF01000004">
    <property type="protein sequence ID" value="PRZ48347.1"/>
    <property type="molecule type" value="Genomic_DNA"/>
</dbReference>